<name>A0AAE1A349_9GAST</name>
<protein>
    <submittedName>
        <fullName evidence="8">Uncharacterized protein</fullName>
    </submittedName>
</protein>
<feature type="transmembrane region" description="Helical" evidence="7">
    <location>
        <begin position="217"/>
        <end position="236"/>
    </location>
</feature>
<evidence type="ECO:0000256" key="7">
    <source>
        <dbReference type="SAM" id="Phobius"/>
    </source>
</evidence>
<evidence type="ECO:0000313" key="8">
    <source>
        <dbReference type="EMBL" id="KAK3779412.1"/>
    </source>
</evidence>
<comment type="subcellular location">
    <subcellularLocation>
        <location evidence="1">Membrane</location>
        <topology evidence="1">Multi-pass membrane protein</topology>
    </subcellularLocation>
</comment>
<evidence type="ECO:0000256" key="4">
    <source>
        <dbReference type="ARBA" id="ARBA00022989"/>
    </source>
</evidence>
<dbReference type="AlphaFoldDB" id="A0AAE1A349"/>
<dbReference type="GO" id="GO:0005886">
    <property type="term" value="C:plasma membrane"/>
    <property type="evidence" value="ECO:0007669"/>
    <property type="project" value="TreeGrafter"/>
</dbReference>
<feature type="transmembrane region" description="Helical" evidence="7">
    <location>
        <begin position="443"/>
        <end position="462"/>
    </location>
</feature>
<keyword evidence="4 7" id="KW-1133">Transmembrane helix</keyword>
<dbReference type="InterPro" id="IPR002293">
    <property type="entry name" value="AA/rel_permease1"/>
</dbReference>
<accession>A0AAE1A349</accession>
<keyword evidence="9" id="KW-1185">Reference proteome</keyword>
<keyword evidence="3 7" id="KW-0812">Transmembrane</keyword>
<reference evidence="8" key="1">
    <citation type="journal article" date="2023" name="G3 (Bethesda)">
        <title>A reference genome for the long-term kleptoplast-retaining sea slug Elysia crispata morphotype clarki.</title>
        <authorList>
            <person name="Eastman K.E."/>
            <person name="Pendleton A.L."/>
            <person name="Shaikh M.A."/>
            <person name="Suttiyut T."/>
            <person name="Ogas R."/>
            <person name="Tomko P."/>
            <person name="Gavelis G."/>
            <person name="Widhalm J.R."/>
            <person name="Wisecaver J.H."/>
        </authorList>
    </citation>
    <scope>NUCLEOTIDE SEQUENCE</scope>
    <source>
        <strain evidence="8">ECLA1</strain>
    </source>
</reference>
<evidence type="ECO:0000256" key="1">
    <source>
        <dbReference type="ARBA" id="ARBA00004141"/>
    </source>
</evidence>
<feature type="transmembrane region" description="Helical" evidence="7">
    <location>
        <begin position="693"/>
        <end position="715"/>
    </location>
</feature>
<feature type="transmembrane region" description="Helical" evidence="7">
    <location>
        <begin position="659"/>
        <end position="681"/>
    </location>
</feature>
<sequence>MVGLSLQSDFGLLISAYAECSTPAGTFELDVTSQDICETATKETRANMQVHSSSFVKYLWHRMWLKHKGNPIDMQTELIRCLSTWQLTLLGLGNTIGVGIYVLLGVMVKEEAGPSVILSFLIAIIVTWMNAMVFAEFSTHVPQTGASYIFLYKVFGEFSAFLIGSLNICSGLLCVSVGARAWSGMLNSFFNNTFQDHTVAILGKIELGPPFAEELDIVAFIFQVVITLVVLFNILCTSVINTALGILTSSVLVFVFLVGVIYGDFRTFLNSQHGGFFPFGAVGVVRAASMALYAMSGFEIISMSSEESKNPAKSIPRAMVAELVSVGLIYIGAAIGMMFLIPYWMVDLRAPLPSALEHRGFVWGKIIVTVGPMFGITNLQMLGLYGLSRSIYRMSKDGLIFSFFLSVDSRTGVPQRAVVFAGVFTSVFALLCDLSYIVKMSLILMLASYISVAAALICLKIGKNNNAATFISSHGNDEGYSLFPEGDEETLFSREVESSSKLVFSSDFEENKTTNKPLKMETSMFLCNSIEDIDALEAFDTYTQETIRKSSPPIKSGQLHYNQSLSHNNPERDLEKDHSKEFCLLNAQHKKVQNVGPEEDPFLMQKDGEAHSSPEVSTMKQFPGVPTNILILLHLVTCVTLSGQVIYGKDDLLTLRLVAMLACGMLVVLLVLFSTLLWLLYSRGPGAQQKDHFFQTPIMPLIPTCSIVLSSIMLFSTAEKIGSIEIIIMTLFVTFMYVLMTVADFKFNQKAFSSHPALQEAQEQEMRLITPASETERQYDDDKALPKFSPRIMLNHKLKMVNIRKKFLNETSLNWSSGLVLDELDNTARDNMFYKLTSRNGPIMSNLEVEMDLCQLYCGLTYLAFVDWLD</sequence>
<evidence type="ECO:0000256" key="5">
    <source>
        <dbReference type="ARBA" id="ARBA00023136"/>
    </source>
</evidence>
<feature type="region of interest" description="Disordered" evidence="6">
    <location>
        <begin position="547"/>
        <end position="573"/>
    </location>
</feature>
<feature type="transmembrane region" description="Helical" evidence="7">
    <location>
        <begin position="275"/>
        <end position="298"/>
    </location>
</feature>
<evidence type="ECO:0000256" key="6">
    <source>
        <dbReference type="SAM" id="MobiDB-lite"/>
    </source>
</evidence>
<dbReference type="Gene3D" id="1.20.1740.10">
    <property type="entry name" value="Amino acid/polyamine transporter I"/>
    <property type="match status" value="1"/>
</dbReference>
<feature type="compositionally biased region" description="Polar residues" evidence="6">
    <location>
        <begin position="559"/>
        <end position="568"/>
    </location>
</feature>
<dbReference type="PANTHER" id="PTHR43243:SF4">
    <property type="entry name" value="CATIONIC AMINO ACID TRANSPORTER 4"/>
    <property type="match status" value="1"/>
</dbReference>
<feature type="transmembrane region" description="Helical" evidence="7">
    <location>
        <begin position="243"/>
        <end position="263"/>
    </location>
</feature>
<organism evidence="8 9">
    <name type="scientific">Elysia crispata</name>
    <name type="common">lettuce slug</name>
    <dbReference type="NCBI Taxonomy" id="231223"/>
    <lineage>
        <taxon>Eukaryota</taxon>
        <taxon>Metazoa</taxon>
        <taxon>Spiralia</taxon>
        <taxon>Lophotrochozoa</taxon>
        <taxon>Mollusca</taxon>
        <taxon>Gastropoda</taxon>
        <taxon>Heterobranchia</taxon>
        <taxon>Euthyneura</taxon>
        <taxon>Panpulmonata</taxon>
        <taxon>Sacoglossa</taxon>
        <taxon>Placobranchoidea</taxon>
        <taxon>Plakobranchidae</taxon>
        <taxon>Elysia</taxon>
    </lineage>
</organism>
<dbReference type="Pfam" id="PF13520">
    <property type="entry name" value="AA_permease_2"/>
    <property type="match status" value="1"/>
</dbReference>
<feature type="transmembrane region" description="Helical" evidence="7">
    <location>
        <begin position="366"/>
        <end position="387"/>
    </location>
</feature>
<feature type="transmembrane region" description="Helical" evidence="7">
    <location>
        <begin position="84"/>
        <end position="104"/>
    </location>
</feature>
<keyword evidence="5 7" id="KW-0472">Membrane</keyword>
<proteinExistence type="predicted"/>
<dbReference type="GO" id="GO:0015171">
    <property type="term" value="F:amino acid transmembrane transporter activity"/>
    <property type="evidence" value="ECO:0007669"/>
    <property type="project" value="TreeGrafter"/>
</dbReference>
<dbReference type="PANTHER" id="PTHR43243">
    <property type="entry name" value="INNER MEMBRANE TRANSPORTER YGJI-RELATED"/>
    <property type="match status" value="1"/>
</dbReference>
<evidence type="ECO:0000256" key="3">
    <source>
        <dbReference type="ARBA" id="ARBA00022692"/>
    </source>
</evidence>
<feature type="transmembrane region" description="Helical" evidence="7">
    <location>
        <begin position="721"/>
        <end position="740"/>
    </location>
</feature>
<feature type="transmembrane region" description="Helical" evidence="7">
    <location>
        <begin position="319"/>
        <end position="346"/>
    </location>
</feature>
<feature type="transmembrane region" description="Helical" evidence="7">
    <location>
        <begin position="116"/>
        <end position="137"/>
    </location>
</feature>
<dbReference type="Proteomes" id="UP001283361">
    <property type="component" value="Unassembled WGS sequence"/>
</dbReference>
<feature type="transmembrane region" description="Helical" evidence="7">
    <location>
        <begin position="417"/>
        <end position="437"/>
    </location>
</feature>
<keyword evidence="2" id="KW-0813">Transport</keyword>
<gene>
    <name evidence="8" type="ORF">RRG08_015813</name>
</gene>
<dbReference type="EMBL" id="JAWDGP010002837">
    <property type="protein sequence ID" value="KAK3779412.1"/>
    <property type="molecule type" value="Genomic_DNA"/>
</dbReference>
<evidence type="ECO:0000256" key="2">
    <source>
        <dbReference type="ARBA" id="ARBA00022448"/>
    </source>
</evidence>
<feature type="transmembrane region" description="Helical" evidence="7">
    <location>
        <begin position="158"/>
        <end position="182"/>
    </location>
</feature>
<comment type="caution">
    <text evidence="8">The sequence shown here is derived from an EMBL/GenBank/DDBJ whole genome shotgun (WGS) entry which is preliminary data.</text>
</comment>
<evidence type="ECO:0000313" key="9">
    <source>
        <dbReference type="Proteomes" id="UP001283361"/>
    </source>
</evidence>
<feature type="transmembrane region" description="Helical" evidence="7">
    <location>
        <begin position="629"/>
        <end position="647"/>
    </location>
</feature>